<evidence type="ECO:0000259" key="2">
    <source>
        <dbReference type="Pfam" id="PF22475"/>
    </source>
</evidence>
<dbReference type="Gene3D" id="3.40.640.10">
    <property type="entry name" value="Type I PLP-dependent aspartate aminotransferase-like (Major domain)"/>
    <property type="match status" value="1"/>
</dbReference>
<accession>A0ABR5Q0L9</accession>
<dbReference type="InterPro" id="IPR054718">
    <property type="entry name" value="YhfS-like_C"/>
</dbReference>
<dbReference type="GeneID" id="84904605"/>
<dbReference type="InterPro" id="IPR015421">
    <property type="entry name" value="PyrdxlP-dep_Trfase_major"/>
</dbReference>
<dbReference type="EMBL" id="JQCP01000002">
    <property type="protein sequence ID" value="KRO02378.1"/>
    <property type="molecule type" value="Genomic_DNA"/>
</dbReference>
<dbReference type="Pfam" id="PF22475">
    <property type="entry name" value="YhfS-like_C"/>
    <property type="match status" value="1"/>
</dbReference>
<dbReference type="InterPro" id="IPR015424">
    <property type="entry name" value="PyrdxlP-dep_Trfase"/>
</dbReference>
<name>A0ABR5Q0L9_9ACTN</name>
<comment type="caution">
    <text evidence="3">The sequence shown here is derived from an EMBL/GenBank/DDBJ whole genome shotgun (WGS) entry which is preliminary data.</text>
</comment>
<evidence type="ECO:0000313" key="3">
    <source>
        <dbReference type="EMBL" id="KRO02378.1"/>
    </source>
</evidence>
<dbReference type="RefSeq" id="WP_003149640.1">
    <property type="nucleotide sequence ID" value="NZ_JQCP01000002.1"/>
</dbReference>
<feature type="domain" description="Aminotransferase class V" evidence="1">
    <location>
        <begin position="151"/>
        <end position="227"/>
    </location>
</feature>
<organism evidence="3 4">
    <name type="scientific">Lancefieldella rimae</name>
    <dbReference type="NCBI Taxonomy" id="1383"/>
    <lineage>
        <taxon>Bacteria</taxon>
        <taxon>Bacillati</taxon>
        <taxon>Actinomycetota</taxon>
        <taxon>Coriobacteriia</taxon>
        <taxon>Coriobacteriales</taxon>
        <taxon>Atopobiaceae</taxon>
        <taxon>Lancefieldella</taxon>
    </lineage>
</organism>
<dbReference type="PANTHER" id="PTHR43797:SF2">
    <property type="entry name" value="HOMOCYSTEINE_CYSTEINE SYNTHASE"/>
    <property type="match status" value="1"/>
</dbReference>
<dbReference type="SUPFAM" id="SSF53383">
    <property type="entry name" value="PLP-dependent transferases"/>
    <property type="match status" value="1"/>
</dbReference>
<dbReference type="Gene3D" id="3.90.1150.130">
    <property type="match status" value="1"/>
</dbReference>
<dbReference type="PANTHER" id="PTHR43797">
    <property type="entry name" value="HOMOCYSTEINE/CYSTEINE SYNTHASE"/>
    <property type="match status" value="1"/>
</dbReference>
<sequence>METFPLYSRSFEEAKELQFKIVDCATKVFNGNDALSIGDLGVHKGTNEPLQTIRVEKVLARAFDAEDAVLVRGAGTGALRWALAATIKPGSTILVHDAPIYPTTKVTLELMGCTAVYADFNNLEQTKRVIEEAKGLSAVLIQHSRQKPDDSYDLGQVIRVVRDANPGLPIVVDDNYAVTKVMKIGWQAGADLSAFSSFKLLGPEGVGIVLGAKDYISAIRKMQYSGGSQVQGSEAMEVLRGLIYAPVALSITGATCHELADRLNAKEIPHVVQAFVANSESKAVLIEFDEDIAEKVLELAPVYGAAPHPVGCESKYEFLPMFYRISATFREANSAWEHRMIRVNVMRSGADTVIRILKELLDEIYS</sequence>
<gene>
    <name evidence="3" type="ORF">IV60_GL000811</name>
</gene>
<dbReference type="InterPro" id="IPR006235">
    <property type="entry name" value="OAc-hSer/O-AcSer_sulfhydrylase"/>
</dbReference>
<evidence type="ECO:0000313" key="4">
    <source>
        <dbReference type="Proteomes" id="UP000051927"/>
    </source>
</evidence>
<dbReference type="Pfam" id="PF00266">
    <property type="entry name" value="Aminotran_5"/>
    <property type="match status" value="1"/>
</dbReference>
<dbReference type="Proteomes" id="UP000051927">
    <property type="component" value="Unassembled WGS sequence"/>
</dbReference>
<feature type="domain" description="YhfS-like C-terminal" evidence="2">
    <location>
        <begin position="258"/>
        <end position="357"/>
    </location>
</feature>
<keyword evidence="4" id="KW-1185">Reference proteome</keyword>
<evidence type="ECO:0000259" key="1">
    <source>
        <dbReference type="Pfam" id="PF00266"/>
    </source>
</evidence>
<protein>
    <submittedName>
        <fullName evidence="3">Cystathionine beta-lyase family protein</fullName>
    </submittedName>
</protein>
<proteinExistence type="predicted"/>
<reference evidence="3 4" key="1">
    <citation type="journal article" date="2015" name="Genome Announc.">
        <title>Expanding the biotechnology potential of lactobacilli through comparative genomics of 213 strains and associated genera.</title>
        <authorList>
            <person name="Sun Z."/>
            <person name="Harris H.M."/>
            <person name="McCann A."/>
            <person name="Guo C."/>
            <person name="Argimon S."/>
            <person name="Zhang W."/>
            <person name="Yang X."/>
            <person name="Jeffery I.B."/>
            <person name="Cooney J.C."/>
            <person name="Kagawa T.F."/>
            <person name="Liu W."/>
            <person name="Song Y."/>
            <person name="Salvetti E."/>
            <person name="Wrobel A."/>
            <person name="Rasinkangas P."/>
            <person name="Parkhill J."/>
            <person name="Rea M.C."/>
            <person name="O'Sullivan O."/>
            <person name="Ritari J."/>
            <person name="Douillard F.P."/>
            <person name="Paul Ross R."/>
            <person name="Yang R."/>
            <person name="Briner A.E."/>
            <person name="Felis G.E."/>
            <person name="de Vos W.M."/>
            <person name="Barrangou R."/>
            <person name="Klaenhammer T.R."/>
            <person name="Caufield P.W."/>
            <person name="Cui Y."/>
            <person name="Zhang H."/>
            <person name="O'Toole P.W."/>
        </authorList>
    </citation>
    <scope>NUCLEOTIDE SEQUENCE [LARGE SCALE GENOMIC DNA]</scope>
    <source>
        <strain evidence="3 4">DSM 7090</strain>
    </source>
</reference>
<dbReference type="InterPro" id="IPR000192">
    <property type="entry name" value="Aminotrans_V_dom"/>
</dbReference>